<dbReference type="InterPro" id="IPR006935">
    <property type="entry name" value="Helicase/UvrB_N"/>
</dbReference>
<protein>
    <recommendedName>
        <fullName evidence="2">Helicase ATP-binding domain-containing protein</fullName>
    </recommendedName>
</protein>
<dbReference type="PANTHER" id="PTHR47396:SF1">
    <property type="entry name" value="ATP-DEPENDENT HELICASE IRC3-RELATED"/>
    <property type="match status" value="1"/>
</dbReference>
<dbReference type="Pfam" id="PF04851">
    <property type="entry name" value="ResIII"/>
    <property type="match status" value="1"/>
</dbReference>
<evidence type="ECO:0000313" key="4">
    <source>
        <dbReference type="Proteomes" id="UP000286576"/>
    </source>
</evidence>
<accession>A0A418NUQ4</accession>
<dbReference type="PROSITE" id="PS51192">
    <property type="entry name" value="HELICASE_ATP_BIND_1"/>
    <property type="match status" value="1"/>
</dbReference>
<organism evidence="3 4">
    <name type="scientific">Aurantiacibacter zhengii</name>
    <dbReference type="NCBI Taxonomy" id="2307003"/>
    <lineage>
        <taxon>Bacteria</taxon>
        <taxon>Pseudomonadati</taxon>
        <taxon>Pseudomonadota</taxon>
        <taxon>Alphaproteobacteria</taxon>
        <taxon>Sphingomonadales</taxon>
        <taxon>Erythrobacteraceae</taxon>
        <taxon>Aurantiacibacter</taxon>
    </lineage>
</organism>
<name>A0A418NUQ4_9SPHN</name>
<dbReference type="SUPFAM" id="SSF52540">
    <property type="entry name" value="P-loop containing nucleoside triphosphate hydrolases"/>
    <property type="match status" value="2"/>
</dbReference>
<keyword evidence="4" id="KW-1185">Reference proteome</keyword>
<gene>
    <name evidence="3" type="ORF">D2V07_04770</name>
</gene>
<dbReference type="GO" id="GO:0005524">
    <property type="term" value="F:ATP binding"/>
    <property type="evidence" value="ECO:0007669"/>
    <property type="project" value="InterPro"/>
</dbReference>
<evidence type="ECO:0000256" key="1">
    <source>
        <dbReference type="SAM" id="Phobius"/>
    </source>
</evidence>
<reference evidence="3 4" key="1">
    <citation type="submission" date="2018-08" db="EMBL/GenBank/DDBJ databases">
        <title>Erythrobacter zhengii sp.nov., a bacterium isolated from deep-sea sediment.</title>
        <authorList>
            <person name="Fang C."/>
            <person name="Wu Y.-H."/>
            <person name="Sun C."/>
            <person name="Wang H."/>
            <person name="Cheng H."/>
            <person name="Meng F.-X."/>
            <person name="Wang C.-S."/>
            <person name="Xu X.-W."/>
        </authorList>
    </citation>
    <scope>NUCLEOTIDE SEQUENCE [LARGE SCALE GENOMIC DNA]</scope>
    <source>
        <strain evidence="3 4">V18</strain>
    </source>
</reference>
<dbReference type="RefSeq" id="WP_119585298.1">
    <property type="nucleotide sequence ID" value="NZ_CAWODQ010000012.1"/>
</dbReference>
<dbReference type="Proteomes" id="UP000286576">
    <property type="component" value="Unassembled WGS sequence"/>
</dbReference>
<dbReference type="EMBL" id="QXFL01000002">
    <property type="protein sequence ID" value="RIV87658.1"/>
    <property type="molecule type" value="Genomic_DNA"/>
</dbReference>
<dbReference type="InterPro" id="IPR050742">
    <property type="entry name" value="Helicase_Restrict-Modif_Enz"/>
</dbReference>
<dbReference type="GO" id="GO:0016787">
    <property type="term" value="F:hydrolase activity"/>
    <property type="evidence" value="ECO:0007669"/>
    <property type="project" value="InterPro"/>
</dbReference>
<sequence>MHFSGEWRDYQARVLAEMDGYLDDGRLHIVAAPGSGKTVLGLEAMRRVGRPALVLSPSLTIRNQWADRLEPLFLPSLDAQRAHISRDIAAPADMTIGTYQALHAAYKRDAEFAALAGLGPVTLVLDECHHLRREWWNALFALRDRLEDMVIVALTATPPYDSSHAEWSRYEQLCGPIDAEIGVPELVRNGDLAPHQDHVHFSEPDADIVEALLRRRDAVYALAAEIGQDPDLPDMLLTHPFLVEPYQHQEQILETPEQLSAMLFYLSSRGIALPDEPLAMLGVRHQAVPEFNHFWLEPMLECLLHRKIGIWRLEETRAKAWKRALSEAGLITNHRVDFSENLDLARVLAGSTGKLQSVVEIARAESGQLGDALRMAVLSDHVRVAELPREPDAPYSPKRLGVVPIFETLRRVEIGQPLGVLTGSLVIVPDAAQAAAREAAEDSGIPPEDLTFSALPGCPGYCKLDLAAAADRGRVGLVTRLVAAGHIRVLVGTQALLGEGWDAPSINSLVLASNAASYMLSNQMRGRAIRTDPDAPGKVANIWHLATVDPADLDGKAGPDYARLVRRFSMFDGVAEDGTSVIENGIDRLDIAMSVPVQDRNALTMARAGNRSSTARQWQKSLGAGTPRSQLREVAEVSGSMGSATLHMRNTLKTTMIGSLGGGLLTAGLSVFGLGLVDTLAIGGGAALLYAAPGLYTSVRLWVRNGTLEKRLRQVGEVLVEGLCHCGKLSRGEDAYTVRVHEGLKGRHAITIEGGTRADQHRFVDAMMELLGPVQNPRYILRREGQSLGFRQLDYHAVPTPLGANKEEAELFCNLWTKRIGPARLIFTRSAHGRKVLLRARTRSMAAGLQSPVERRSMWL</sequence>
<evidence type="ECO:0000313" key="3">
    <source>
        <dbReference type="EMBL" id="RIV87658.1"/>
    </source>
</evidence>
<keyword evidence="1" id="KW-0472">Membrane</keyword>
<proteinExistence type="predicted"/>
<feature type="transmembrane region" description="Helical" evidence="1">
    <location>
        <begin position="682"/>
        <end position="703"/>
    </location>
</feature>
<dbReference type="SMART" id="SM00487">
    <property type="entry name" value="DEXDc"/>
    <property type="match status" value="1"/>
</dbReference>
<dbReference type="GO" id="GO:0005829">
    <property type="term" value="C:cytosol"/>
    <property type="evidence" value="ECO:0007669"/>
    <property type="project" value="TreeGrafter"/>
</dbReference>
<dbReference type="GO" id="GO:0003677">
    <property type="term" value="F:DNA binding"/>
    <property type="evidence" value="ECO:0007669"/>
    <property type="project" value="InterPro"/>
</dbReference>
<dbReference type="AlphaFoldDB" id="A0A418NUQ4"/>
<feature type="domain" description="Helicase ATP-binding" evidence="2">
    <location>
        <begin position="18"/>
        <end position="176"/>
    </location>
</feature>
<feature type="transmembrane region" description="Helical" evidence="1">
    <location>
        <begin position="656"/>
        <end position="676"/>
    </location>
</feature>
<dbReference type="InterPro" id="IPR027417">
    <property type="entry name" value="P-loop_NTPase"/>
</dbReference>
<comment type="caution">
    <text evidence="3">The sequence shown here is derived from an EMBL/GenBank/DDBJ whole genome shotgun (WGS) entry which is preliminary data.</text>
</comment>
<keyword evidence="1" id="KW-1133">Transmembrane helix</keyword>
<evidence type="ECO:0000259" key="2">
    <source>
        <dbReference type="PROSITE" id="PS51192"/>
    </source>
</evidence>
<dbReference type="Gene3D" id="3.40.50.300">
    <property type="entry name" value="P-loop containing nucleotide triphosphate hydrolases"/>
    <property type="match status" value="2"/>
</dbReference>
<dbReference type="PANTHER" id="PTHR47396">
    <property type="entry name" value="TYPE I RESTRICTION ENZYME ECOKI R PROTEIN"/>
    <property type="match status" value="1"/>
</dbReference>
<dbReference type="InterPro" id="IPR014001">
    <property type="entry name" value="Helicase_ATP-bd"/>
</dbReference>
<dbReference type="OrthoDB" id="9758243at2"/>
<keyword evidence="1" id="KW-0812">Transmembrane</keyword>